<accession>A0A7D6ZX63</accession>
<evidence type="ECO:0000313" key="2">
    <source>
        <dbReference type="Proteomes" id="UP000512286"/>
    </source>
</evidence>
<proteinExistence type="predicted"/>
<evidence type="ECO:0000313" key="1">
    <source>
        <dbReference type="EMBL" id="QLY77815.1"/>
    </source>
</evidence>
<dbReference type="AlphaFoldDB" id="A0A7D6ZX63"/>
<protein>
    <submittedName>
        <fullName evidence="1">Uncharacterized protein</fullName>
    </submittedName>
</protein>
<dbReference type="KEGG" id="cint:HZF06_11900"/>
<gene>
    <name evidence="1" type="ORF">HZF06_11900</name>
</gene>
<organism evidence="1 2">
    <name type="scientific">Clostridium intestinale</name>
    <dbReference type="NCBI Taxonomy" id="36845"/>
    <lineage>
        <taxon>Bacteria</taxon>
        <taxon>Bacillati</taxon>
        <taxon>Bacillota</taxon>
        <taxon>Clostridia</taxon>
        <taxon>Eubacteriales</taxon>
        <taxon>Clostridiaceae</taxon>
        <taxon>Clostridium</taxon>
    </lineage>
</organism>
<reference evidence="1 2" key="1">
    <citation type="submission" date="2020-07" db="EMBL/GenBank/DDBJ databases">
        <title>Electron transfer.</title>
        <authorList>
            <person name="Huang L."/>
            <person name="Liu X."/>
            <person name="Zhou S."/>
        </authorList>
    </citation>
    <scope>NUCLEOTIDE SEQUENCE [LARGE SCALE GENOMIC DNA]</scope>
    <source>
        <strain evidence="1 2">Lx1</strain>
    </source>
</reference>
<dbReference type="EMBL" id="CP059378">
    <property type="protein sequence ID" value="QLY77815.1"/>
    <property type="molecule type" value="Genomic_DNA"/>
</dbReference>
<name>A0A7D6ZX63_9CLOT</name>
<dbReference type="Proteomes" id="UP000512286">
    <property type="component" value="Chromosome"/>
</dbReference>
<dbReference type="RefSeq" id="WP_181600309.1">
    <property type="nucleotide sequence ID" value="NZ_CP059378.1"/>
</dbReference>
<sequence>MFNKEELALIISALVTESVNLKRTIVEKRYCCVEELESLERCSDKTEKLVKKVADLLKD</sequence>